<organism evidence="11 12">
    <name type="scientific">Marinovum algicola</name>
    <dbReference type="NCBI Taxonomy" id="42444"/>
    <lineage>
        <taxon>Bacteria</taxon>
        <taxon>Pseudomonadati</taxon>
        <taxon>Pseudomonadota</taxon>
        <taxon>Alphaproteobacteria</taxon>
        <taxon>Rhodobacterales</taxon>
        <taxon>Roseobacteraceae</taxon>
        <taxon>Marinovum</taxon>
    </lineage>
</organism>
<evidence type="ECO:0000256" key="2">
    <source>
        <dbReference type="ARBA" id="ARBA00022448"/>
    </source>
</evidence>
<comment type="function">
    <text evidence="9">Part of the tripartite ATP-independent periplasmic (TRAP) transport system.</text>
</comment>
<keyword evidence="7 9" id="KW-0472">Membrane</keyword>
<sequence>MRQRFVTAVGKFSVFLGKACGPFYIAAIALSVWEVFTRYALDAPTVWTTEVVMALCATAWMISAAAVTQQHRHITVTVMEIVVGHKTWTRMRRVAMAVSLLAVVGLLWANWQPFLRATAHLERSGSAFNPPLPTYLKVMIVFALITYALQILANLLDRKRQTHDHGTGHMDLTVDMKD</sequence>
<reference evidence="11 12" key="1">
    <citation type="submission" date="2016-10" db="EMBL/GenBank/DDBJ databases">
        <authorList>
            <person name="Varghese N."/>
            <person name="Submissions S."/>
        </authorList>
    </citation>
    <scope>NUCLEOTIDE SEQUENCE [LARGE SCALE GENOMIC DNA]</scope>
    <source>
        <strain evidence="11 12">FF3</strain>
    </source>
</reference>
<comment type="subcellular location">
    <subcellularLocation>
        <location evidence="1 9">Cell inner membrane</location>
        <topology evidence="1 9">Multi-pass membrane protein</topology>
    </subcellularLocation>
</comment>
<name>A0A975W8C8_9RHOB</name>
<dbReference type="Proteomes" id="UP000182932">
    <property type="component" value="Unassembled WGS sequence"/>
</dbReference>
<dbReference type="GO" id="GO:0005886">
    <property type="term" value="C:plasma membrane"/>
    <property type="evidence" value="ECO:0007669"/>
    <property type="project" value="UniProtKB-SubCell"/>
</dbReference>
<evidence type="ECO:0000313" key="12">
    <source>
        <dbReference type="Proteomes" id="UP000182932"/>
    </source>
</evidence>
<keyword evidence="3" id="KW-1003">Cell membrane</keyword>
<protein>
    <recommendedName>
        <fullName evidence="9">TRAP transporter small permease protein</fullName>
    </recommendedName>
</protein>
<evidence type="ECO:0000256" key="6">
    <source>
        <dbReference type="ARBA" id="ARBA00022989"/>
    </source>
</evidence>
<evidence type="ECO:0000256" key="9">
    <source>
        <dbReference type="RuleBase" id="RU369079"/>
    </source>
</evidence>
<evidence type="ECO:0000256" key="7">
    <source>
        <dbReference type="ARBA" id="ARBA00023136"/>
    </source>
</evidence>
<dbReference type="GeneID" id="80817494"/>
<evidence type="ECO:0000259" key="10">
    <source>
        <dbReference type="Pfam" id="PF04290"/>
    </source>
</evidence>
<evidence type="ECO:0000256" key="3">
    <source>
        <dbReference type="ARBA" id="ARBA00022475"/>
    </source>
</evidence>
<gene>
    <name evidence="11" type="ORF">SAMN04487940_103135</name>
</gene>
<keyword evidence="2 9" id="KW-0813">Transport</keyword>
<evidence type="ECO:0000256" key="4">
    <source>
        <dbReference type="ARBA" id="ARBA00022519"/>
    </source>
</evidence>
<feature type="domain" description="Tripartite ATP-independent periplasmic transporters DctQ component" evidence="10">
    <location>
        <begin position="28"/>
        <end position="158"/>
    </location>
</feature>
<accession>A0A975W8C8</accession>
<comment type="subunit">
    <text evidence="9">The complex comprises the extracytoplasmic solute receptor protein and the two transmembrane proteins.</text>
</comment>
<evidence type="ECO:0000256" key="1">
    <source>
        <dbReference type="ARBA" id="ARBA00004429"/>
    </source>
</evidence>
<dbReference type="Pfam" id="PF04290">
    <property type="entry name" value="DctQ"/>
    <property type="match status" value="1"/>
</dbReference>
<dbReference type="InterPro" id="IPR055348">
    <property type="entry name" value="DctQ"/>
</dbReference>
<keyword evidence="6 9" id="KW-1133">Transmembrane helix</keyword>
<dbReference type="AlphaFoldDB" id="A0A975W8C8"/>
<comment type="caution">
    <text evidence="11">The sequence shown here is derived from an EMBL/GenBank/DDBJ whole genome shotgun (WGS) entry which is preliminary data.</text>
</comment>
<dbReference type="RefSeq" id="WP_074835591.1">
    <property type="nucleotide sequence ID" value="NZ_FNYY01000003.1"/>
</dbReference>
<dbReference type="GO" id="GO:0022857">
    <property type="term" value="F:transmembrane transporter activity"/>
    <property type="evidence" value="ECO:0007669"/>
    <property type="project" value="UniProtKB-UniRule"/>
</dbReference>
<dbReference type="EMBL" id="FNYY01000003">
    <property type="protein sequence ID" value="SEJ07181.1"/>
    <property type="molecule type" value="Genomic_DNA"/>
</dbReference>
<feature type="transmembrane region" description="Helical" evidence="9">
    <location>
        <begin position="45"/>
        <end position="67"/>
    </location>
</feature>
<comment type="similarity">
    <text evidence="8 9">Belongs to the TRAP transporter small permease family.</text>
</comment>
<proteinExistence type="inferred from homology"/>
<keyword evidence="5 9" id="KW-0812">Transmembrane</keyword>
<feature type="transmembrane region" description="Helical" evidence="9">
    <location>
        <begin position="12"/>
        <end position="33"/>
    </location>
</feature>
<dbReference type="InterPro" id="IPR007387">
    <property type="entry name" value="TRAP_DctQ"/>
</dbReference>
<evidence type="ECO:0000256" key="8">
    <source>
        <dbReference type="ARBA" id="ARBA00038436"/>
    </source>
</evidence>
<evidence type="ECO:0000256" key="5">
    <source>
        <dbReference type="ARBA" id="ARBA00022692"/>
    </source>
</evidence>
<keyword evidence="4 9" id="KW-0997">Cell inner membrane</keyword>
<keyword evidence="12" id="KW-1185">Reference proteome</keyword>
<evidence type="ECO:0000313" key="11">
    <source>
        <dbReference type="EMBL" id="SEJ07181.1"/>
    </source>
</evidence>
<feature type="transmembrane region" description="Helical" evidence="9">
    <location>
        <begin position="94"/>
        <end position="114"/>
    </location>
</feature>
<feature type="transmembrane region" description="Helical" evidence="9">
    <location>
        <begin position="134"/>
        <end position="156"/>
    </location>
</feature>
<dbReference type="PANTHER" id="PTHR35011">
    <property type="entry name" value="2,3-DIKETO-L-GULONATE TRAP TRANSPORTER SMALL PERMEASE PROTEIN YIAM"/>
    <property type="match status" value="1"/>
</dbReference>